<keyword evidence="3" id="KW-1185">Reference proteome</keyword>
<proteinExistence type="predicted"/>
<organism evidence="2 3">
    <name type="scientific">Planosporangium thailandense</name>
    <dbReference type="NCBI Taxonomy" id="765197"/>
    <lineage>
        <taxon>Bacteria</taxon>
        <taxon>Bacillati</taxon>
        <taxon>Actinomycetota</taxon>
        <taxon>Actinomycetes</taxon>
        <taxon>Micromonosporales</taxon>
        <taxon>Micromonosporaceae</taxon>
        <taxon>Planosporangium</taxon>
    </lineage>
</organism>
<gene>
    <name evidence="2" type="ORF">HC031_19855</name>
</gene>
<dbReference type="Pfam" id="PF03704">
    <property type="entry name" value="BTAD"/>
    <property type="match status" value="1"/>
</dbReference>
<reference evidence="2 3" key="1">
    <citation type="submission" date="2020-03" db="EMBL/GenBank/DDBJ databases">
        <title>WGS of the type strain of Planosporangium spp.</title>
        <authorList>
            <person name="Thawai C."/>
        </authorList>
    </citation>
    <scope>NUCLEOTIDE SEQUENCE [LARGE SCALE GENOMIC DNA]</scope>
    <source>
        <strain evidence="2 3">TBRC 5610</strain>
    </source>
</reference>
<evidence type="ECO:0000313" key="2">
    <source>
        <dbReference type="EMBL" id="NJC71954.1"/>
    </source>
</evidence>
<dbReference type="RefSeq" id="WP_167926851.1">
    <property type="nucleotide sequence ID" value="NZ_JAATVY010000014.1"/>
</dbReference>
<dbReference type="Gene3D" id="1.25.40.10">
    <property type="entry name" value="Tetratricopeptide repeat domain"/>
    <property type="match status" value="1"/>
</dbReference>
<protein>
    <recommendedName>
        <fullName evidence="1">Bacterial transcriptional activator domain-containing protein</fullName>
    </recommendedName>
</protein>
<dbReference type="EMBL" id="JAATVY010000014">
    <property type="protein sequence ID" value="NJC71954.1"/>
    <property type="molecule type" value="Genomic_DNA"/>
</dbReference>
<feature type="domain" description="Bacterial transcriptional activator" evidence="1">
    <location>
        <begin position="22"/>
        <end position="46"/>
    </location>
</feature>
<evidence type="ECO:0000313" key="3">
    <source>
        <dbReference type="Proteomes" id="UP000722989"/>
    </source>
</evidence>
<sequence length="51" mass="6117">MVREDLARACGCSRRTKRFFADREALKAYQRTRHTLRRELGVDPHPTPYQR</sequence>
<evidence type="ECO:0000259" key="1">
    <source>
        <dbReference type="Pfam" id="PF03704"/>
    </source>
</evidence>
<dbReference type="InterPro" id="IPR011990">
    <property type="entry name" value="TPR-like_helical_dom_sf"/>
</dbReference>
<name>A0ABX0Y0S6_9ACTN</name>
<dbReference type="InterPro" id="IPR005158">
    <property type="entry name" value="BTAD"/>
</dbReference>
<dbReference type="Proteomes" id="UP000722989">
    <property type="component" value="Unassembled WGS sequence"/>
</dbReference>
<accession>A0ABX0Y0S6</accession>
<comment type="caution">
    <text evidence="2">The sequence shown here is derived from an EMBL/GenBank/DDBJ whole genome shotgun (WGS) entry which is preliminary data.</text>
</comment>